<dbReference type="InterPro" id="IPR053026">
    <property type="entry name" value="CDC42_GEF"/>
</dbReference>
<dbReference type="PROSITE" id="PS50010">
    <property type="entry name" value="DH_2"/>
    <property type="match status" value="1"/>
</dbReference>
<sequence>MAHAPLLRMNTGPAASLDVADRLNNMSAPRASQLSGSATFPAANSTTSLSSVTTTTTLPAPGNGVVATSNIINQRADASRSLYQICVALKQRLAKVPGFELYLEDMEQMAADPDEGGPVESLWKLLRTGYPLLAIYNVLQPDTPLQVLDPPGASEAKRSKIAILRFVEACKSKLMLPTSDVFIITDLAGNDTTGFVKVTTVINHVLDLAEQRGLLLQIQPYPQDDLMQPGLQMSYRDYVVRELVDTERKYVQDLENLHDLKKTLEQNGIIPGDVVHNIFLNINAILDCQRKFLIRVETTNSMPEARQEWGNPFVTYEDTFTTCYQPFIANQRKAGQLASQVFDKIQSAEHPVACDFNTLDGFLLKPMQRLVKYPLLLKDLLKKCENEATKADLTAGIESAERVLQKANEAVDRDLLDEALEDLVSRVEDWKKHRVDQFGKLLLHGVYTVITGKGDQEKDYEIYLFECILLCCKEIVPGKNKEKKDKSRSSVPKVRNRTAKLQLKGRIFMTNVTDVVAMSKTGSYTVQIWWKGDPGVENFMIKFQNEEMMKKWAAGLDQQRKENAPQIQQIPDKPPANFAWIASQEDIKNPYYEPEDNDDDDEPDGSISGTTLTPSQYGAPVSLPGTMQRHPSSTSLRQRSLTNDSPHSMAGIARGAPPRFPMPGAQATTPLCVQTQSYQASSLPPTDSYFSPVPESPASSRASTTSGIFTGGPGSYFPKASQSYARTPDENTRYTSPALPRAPSRDGPSPANGFGMAGPNGRTPRGPSMPVMPRDSTHSAQFQQQRSRSYSTPDINGQASARNGQSVPAVPGIPPHLHQAHPSHPAHVRHDSNIPRSNTGSPANELPIRTNTNSPGTQRTRQYSGDRMAHFPSQPIYPRMGTPGSAANLPPPGPPPVGLAPLAPGDPMRAISPGLGMPPIPDITMPNQLKVKVNYESGNYFTLVAQFNIAYQSLVDRIDVKLARLTNSSIARGDLKLRYQDEDGDFVTIESDEDIQIAISDWREGPDGAPGGLGEIELFCVGDLS</sequence>
<dbReference type="Pfam" id="PF00564">
    <property type="entry name" value="PB1"/>
    <property type="match status" value="1"/>
</dbReference>
<feature type="compositionally biased region" description="Polar residues" evidence="1">
    <location>
        <begin position="778"/>
        <end position="806"/>
    </location>
</feature>
<comment type="caution">
    <text evidence="4">The sequence shown here is derived from an EMBL/GenBank/DDBJ whole genome shotgun (WGS) entry which is preliminary data.</text>
</comment>
<dbReference type="CDD" id="cd13246">
    <property type="entry name" value="PH_Scd1"/>
    <property type="match status" value="1"/>
</dbReference>
<feature type="domain" description="PB1" evidence="3">
    <location>
        <begin position="928"/>
        <end position="1023"/>
    </location>
</feature>
<dbReference type="GO" id="GO:0043332">
    <property type="term" value="C:mating projection tip"/>
    <property type="evidence" value="ECO:0007669"/>
    <property type="project" value="TreeGrafter"/>
</dbReference>
<dbReference type="FunFam" id="2.30.29.30:FF:000364">
    <property type="entry name" value="Rho guanyl nucleotide exchange factor"/>
    <property type="match status" value="1"/>
</dbReference>
<dbReference type="GO" id="GO:0005737">
    <property type="term" value="C:cytoplasm"/>
    <property type="evidence" value="ECO:0007669"/>
    <property type="project" value="TreeGrafter"/>
</dbReference>
<dbReference type="SMART" id="SM00325">
    <property type="entry name" value="RhoGEF"/>
    <property type="match status" value="1"/>
</dbReference>
<dbReference type="Pfam" id="PF15411">
    <property type="entry name" value="PH_10"/>
    <property type="match status" value="1"/>
</dbReference>
<dbReference type="AlphaFoldDB" id="A0AAN6UEQ7"/>
<dbReference type="InterPro" id="IPR010481">
    <property type="entry name" value="Cdc24/Scd1_N"/>
</dbReference>
<dbReference type="Gene3D" id="1.20.900.10">
    <property type="entry name" value="Dbl homology (DH) domain"/>
    <property type="match status" value="1"/>
</dbReference>
<dbReference type="Pfam" id="PF06395">
    <property type="entry name" value="CDC24"/>
    <property type="match status" value="1"/>
</dbReference>
<evidence type="ECO:0000313" key="4">
    <source>
        <dbReference type="EMBL" id="KAK4131261.1"/>
    </source>
</evidence>
<evidence type="ECO:0000313" key="5">
    <source>
        <dbReference type="Proteomes" id="UP001304895"/>
    </source>
</evidence>
<evidence type="ECO:0008006" key="6">
    <source>
        <dbReference type="Google" id="ProtNLM"/>
    </source>
</evidence>
<dbReference type="InterPro" id="IPR011993">
    <property type="entry name" value="PH-like_dom_sf"/>
</dbReference>
<dbReference type="EMBL" id="MU853426">
    <property type="protein sequence ID" value="KAK4131261.1"/>
    <property type="molecule type" value="Genomic_DNA"/>
</dbReference>
<dbReference type="SUPFAM" id="SSF50729">
    <property type="entry name" value="PH domain-like"/>
    <property type="match status" value="1"/>
</dbReference>
<proteinExistence type="predicted"/>
<dbReference type="Pfam" id="PF00621">
    <property type="entry name" value="RhoGEF"/>
    <property type="match status" value="1"/>
</dbReference>
<dbReference type="InterPro" id="IPR053793">
    <property type="entry name" value="PB1-like"/>
</dbReference>
<dbReference type="SUPFAM" id="SSF48065">
    <property type="entry name" value="DBL homology domain (DH-domain)"/>
    <property type="match status" value="1"/>
</dbReference>
<feature type="compositionally biased region" description="Polar residues" evidence="1">
    <location>
        <begin position="697"/>
        <end position="708"/>
    </location>
</feature>
<dbReference type="PROSITE" id="PS51745">
    <property type="entry name" value="PB1"/>
    <property type="match status" value="1"/>
</dbReference>
<dbReference type="InterPro" id="IPR000270">
    <property type="entry name" value="PB1_dom"/>
</dbReference>
<reference evidence="4" key="2">
    <citation type="submission" date="2023-05" db="EMBL/GenBank/DDBJ databases">
        <authorList>
            <consortium name="Lawrence Berkeley National Laboratory"/>
            <person name="Steindorff A."/>
            <person name="Hensen N."/>
            <person name="Bonometti L."/>
            <person name="Westerberg I."/>
            <person name="Brannstrom I.O."/>
            <person name="Guillou S."/>
            <person name="Cros-Aarteil S."/>
            <person name="Calhoun S."/>
            <person name="Haridas S."/>
            <person name="Kuo A."/>
            <person name="Mondo S."/>
            <person name="Pangilinan J."/>
            <person name="Riley R."/>
            <person name="Labutti K."/>
            <person name="Andreopoulos B."/>
            <person name="Lipzen A."/>
            <person name="Chen C."/>
            <person name="Yanf M."/>
            <person name="Daum C."/>
            <person name="Ng V."/>
            <person name="Clum A."/>
            <person name="Ohm R."/>
            <person name="Martin F."/>
            <person name="Silar P."/>
            <person name="Natvig D."/>
            <person name="Lalanne C."/>
            <person name="Gautier V."/>
            <person name="Ament-Velasquez S.L."/>
            <person name="Kruys A."/>
            <person name="Hutchinson M.I."/>
            <person name="Powell A.J."/>
            <person name="Barry K."/>
            <person name="Miller A.N."/>
            <person name="Grigoriev I.V."/>
            <person name="Debuchy R."/>
            <person name="Gladieux P."/>
            <person name="Thoren M.H."/>
            <person name="Johannesson H."/>
        </authorList>
    </citation>
    <scope>NUCLEOTIDE SEQUENCE</scope>
    <source>
        <strain evidence="4">CBS 123565</strain>
    </source>
</reference>
<feature type="compositionally biased region" description="Low complexity" evidence="1">
    <location>
        <begin position="45"/>
        <end position="54"/>
    </location>
</feature>
<dbReference type="InterPro" id="IPR000219">
    <property type="entry name" value="DH_dom"/>
</dbReference>
<dbReference type="CDD" id="cd00014">
    <property type="entry name" value="CH_SF"/>
    <property type="match status" value="1"/>
</dbReference>
<feature type="region of interest" description="Disordered" evidence="1">
    <location>
        <begin position="679"/>
        <end position="863"/>
    </location>
</feature>
<dbReference type="InterPro" id="IPR035899">
    <property type="entry name" value="DBL_dom_sf"/>
</dbReference>
<dbReference type="SUPFAM" id="SSF54277">
    <property type="entry name" value="CAD &amp; PB1 domains"/>
    <property type="match status" value="1"/>
</dbReference>
<feature type="compositionally biased region" description="Polar residues" evidence="1">
    <location>
        <begin position="30"/>
        <end position="44"/>
    </location>
</feature>
<dbReference type="GO" id="GO:0000935">
    <property type="term" value="C:division septum"/>
    <property type="evidence" value="ECO:0007669"/>
    <property type="project" value="TreeGrafter"/>
</dbReference>
<gene>
    <name evidence="4" type="ORF">BT67DRAFT_464408</name>
</gene>
<dbReference type="FunFam" id="3.10.20.90:FF:000176">
    <property type="entry name" value="Rho guanyl nucleotide exchange factor"/>
    <property type="match status" value="1"/>
</dbReference>
<dbReference type="Proteomes" id="UP001304895">
    <property type="component" value="Unassembled WGS sequence"/>
</dbReference>
<feature type="region of interest" description="Disordered" evidence="1">
    <location>
        <begin position="557"/>
        <end position="576"/>
    </location>
</feature>
<feature type="compositionally biased region" description="Polar residues" evidence="1">
    <location>
        <begin position="629"/>
        <end position="646"/>
    </location>
</feature>
<organism evidence="4 5">
    <name type="scientific">Trichocladium antarcticum</name>
    <dbReference type="NCBI Taxonomy" id="1450529"/>
    <lineage>
        <taxon>Eukaryota</taxon>
        <taxon>Fungi</taxon>
        <taxon>Dikarya</taxon>
        <taxon>Ascomycota</taxon>
        <taxon>Pezizomycotina</taxon>
        <taxon>Sordariomycetes</taxon>
        <taxon>Sordariomycetidae</taxon>
        <taxon>Sordariales</taxon>
        <taxon>Chaetomiaceae</taxon>
        <taxon>Trichocladium</taxon>
    </lineage>
</organism>
<dbReference type="GO" id="GO:0005085">
    <property type="term" value="F:guanyl-nucleotide exchange factor activity"/>
    <property type="evidence" value="ECO:0007669"/>
    <property type="project" value="InterPro"/>
</dbReference>
<dbReference type="InterPro" id="IPR033511">
    <property type="entry name" value="Cdc24/Scd1_PH_dom"/>
</dbReference>
<reference evidence="4" key="1">
    <citation type="journal article" date="2023" name="Mol. Phylogenet. Evol.">
        <title>Genome-scale phylogeny and comparative genomics of the fungal order Sordariales.</title>
        <authorList>
            <person name="Hensen N."/>
            <person name="Bonometti L."/>
            <person name="Westerberg I."/>
            <person name="Brannstrom I.O."/>
            <person name="Guillou S."/>
            <person name="Cros-Aarteil S."/>
            <person name="Calhoun S."/>
            <person name="Haridas S."/>
            <person name="Kuo A."/>
            <person name="Mondo S."/>
            <person name="Pangilinan J."/>
            <person name="Riley R."/>
            <person name="LaButti K."/>
            <person name="Andreopoulos B."/>
            <person name="Lipzen A."/>
            <person name="Chen C."/>
            <person name="Yan M."/>
            <person name="Daum C."/>
            <person name="Ng V."/>
            <person name="Clum A."/>
            <person name="Steindorff A."/>
            <person name="Ohm R.A."/>
            <person name="Martin F."/>
            <person name="Silar P."/>
            <person name="Natvig D.O."/>
            <person name="Lalanne C."/>
            <person name="Gautier V."/>
            <person name="Ament-Velasquez S.L."/>
            <person name="Kruys A."/>
            <person name="Hutchinson M.I."/>
            <person name="Powell A.J."/>
            <person name="Barry K."/>
            <person name="Miller A.N."/>
            <person name="Grigoriev I.V."/>
            <person name="Debuchy R."/>
            <person name="Gladieux P."/>
            <person name="Hiltunen Thoren M."/>
            <person name="Johannesson H."/>
        </authorList>
    </citation>
    <scope>NUCLEOTIDE SEQUENCE</scope>
    <source>
        <strain evidence="4">CBS 123565</strain>
    </source>
</reference>
<evidence type="ECO:0000259" key="3">
    <source>
        <dbReference type="PROSITE" id="PS51745"/>
    </source>
</evidence>
<dbReference type="SMART" id="SM00666">
    <property type="entry name" value="PB1"/>
    <property type="match status" value="1"/>
</dbReference>
<evidence type="ECO:0000259" key="2">
    <source>
        <dbReference type="PROSITE" id="PS50010"/>
    </source>
</evidence>
<feature type="region of interest" description="Disordered" evidence="1">
    <location>
        <begin position="589"/>
        <end position="667"/>
    </location>
</feature>
<dbReference type="Gene3D" id="2.30.29.30">
    <property type="entry name" value="Pleckstrin-homology domain (PH domain)/Phosphotyrosine-binding domain (PTB)"/>
    <property type="match status" value="1"/>
</dbReference>
<dbReference type="CDD" id="cd05992">
    <property type="entry name" value="PB1"/>
    <property type="match status" value="1"/>
</dbReference>
<feature type="compositionally biased region" description="Polar residues" evidence="1">
    <location>
        <begin position="679"/>
        <end position="689"/>
    </location>
</feature>
<accession>A0AAN6UEQ7</accession>
<dbReference type="PANTHER" id="PTHR47339:SF1">
    <property type="entry name" value="CELL DIVISION CONTROL PROTEIN 24"/>
    <property type="match status" value="1"/>
</dbReference>
<feature type="compositionally biased region" description="Acidic residues" evidence="1">
    <location>
        <begin position="593"/>
        <end position="604"/>
    </location>
</feature>
<dbReference type="GO" id="GO:0030010">
    <property type="term" value="P:establishment of cell polarity"/>
    <property type="evidence" value="ECO:0007669"/>
    <property type="project" value="TreeGrafter"/>
</dbReference>
<dbReference type="GO" id="GO:0031106">
    <property type="term" value="P:septin ring organization"/>
    <property type="evidence" value="ECO:0007669"/>
    <property type="project" value="TreeGrafter"/>
</dbReference>
<feature type="compositionally biased region" description="Basic residues" evidence="1">
    <location>
        <begin position="818"/>
        <end position="827"/>
    </location>
</feature>
<dbReference type="Gene3D" id="3.10.20.90">
    <property type="entry name" value="Phosphatidylinositol 3-kinase Catalytic Subunit, Chain A, domain 1"/>
    <property type="match status" value="1"/>
</dbReference>
<evidence type="ECO:0000256" key="1">
    <source>
        <dbReference type="SAM" id="MobiDB-lite"/>
    </source>
</evidence>
<protein>
    <recommendedName>
        <fullName evidence="6">CDC24 calponin</fullName>
    </recommendedName>
</protein>
<dbReference type="PANTHER" id="PTHR47339">
    <property type="entry name" value="CELL DIVISION CONTROL PROTEIN 24"/>
    <property type="match status" value="1"/>
</dbReference>
<name>A0AAN6UEQ7_9PEZI</name>
<feature type="compositionally biased region" description="Polar residues" evidence="1">
    <location>
        <begin position="849"/>
        <end position="863"/>
    </location>
</feature>
<keyword evidence="5" id="KW-1185">Reference proteome</keyword>
<feature type="region of interest" description="Disordered" evidence="1">
    <location>
        <begin position="30"/>
        <end position="54"/>
    </location>
</feature>
<feature type="compositionally biased region" description="Polar residues" evidence="1">
    <location>
        <begin position="607"/>
        <end position="616"/>
    </location>
</feature>
<dbReference type="CDD" id="cd00160">
    <property type="entry name" value="RhoGEF"/>
    <property type="match status" value="1"/>
</dbReference>
<feature type="domain" description="DH" evidence="2">
    <location>
        <begin position="235"/>
        <end position="410"/>
    </location>
</feature>
<dbReference type="GO" id="GO:0005634">
    <property type="term" value="C:nucleus"/>
    <property type="evidence" value="ECO:0007669"/>
    <property type="project" value="TreeGrafter"/>
</dbReference>